<dbReference type="NCBIfam" id="NF046117">
    <property type="entry name" value="SCO4848_fam"/>
    <property type="match status" value="1"/>
</dbReference>
<dbReference type="AlphaFoldDB" id="A0A7Z0A909"/>
<dbReference type="Pfam" id="PF26606">
    <property type="entry name" value="SCO4848"/>
    <property type="match status" value="1"/>
</dbReference>
<evidence type="ECO:0000256" key="1">
    <source>
        <dbReference type="SAM" id="Phobius"/>
    </source>
</evidence>
<keyword evidence="1" id="KW-0472">Membrane</keyword>
<dbReference type="EMBL" id="JACBZP010000001">
    <property type="protein sequence ID" value="NYI65775.1"/>
    <property type="molecule type" value="Genomic_DNA"/>
</dbReference>
<name>A0A7Z0A909_9MICO</name>
<comment type="caution">
    <text evidence="2">The sequence shown here is derived from an EMBL/GenBank/DDBJ whole genome shotgun (WGS) entry which is preliminary data.</text>
</comment>
<feature type="transmembrane region" description="Helical" evidence="1">
    <location>
        <begin position="44"/>
        <end position="66"/>
    </location>
</feature>
<dbReference type="RefSeq" id="WP_179424721.1">
    <property type="nucleotide sequence ID" value="NZ_JACBZP010000001.1"/>
</dbReference>
<reference evidence="2 3" key="1">
    <citation type="submission" date="2020-07" db="EMBL/GenBank/DDBJ databases">
        <title>Sequencing the genomes of 1000 actinobacteria strains.</title>
        <authorList>
            <person name="Klenk H.-P."/>
        </authorList>
    </citation>
    <scope>NUCLEOTIDE SEQUENCE [LARGE SCALE GENOMIC DNA]</scope>
    <source>
        <strain evidence="2 3">DSM 26341</strain>
    </source>
</reference>
<keyword evidence="3" id="KW-1185">Reference proteome</keyword>
<gene>
    <name evidence="2" type="ORF">BJY26_000081</name>
</gene>
<dbReference type="Proteomes" id="UP000539111">
    <property type="component" value="Unassembled WGS sequence"/>
</dbReference>
<dbReference type="InterPro" id="IPR058061">
    <property type="entry name" value="SCO4848-like"/>
</dbReference>
<proteinExistence type="predicted"/>
<keyword evidence="1" id="KW-0812">Transmembrane</keyword>
<evidence type="ECO:0000313" key="2">
    <source>
        <dbReference type="EMBL" id="NYI65775.1"/>
    </source>
</evidence>
<organism evidence="2 3">
    <name type="scientific">Spelaeicoccus albus</name>
    <dbReference type="NCBI Taxonomy" id="1280376"/>
    <lineage>
        <taxon>Bacteria</taxon>
        <taxon>Bacillati</taxon>
        <taxon>Actinomycetota</taxon>
        <taxon>Actinomycetes</taxon>
        <taxon>Micrococcales</taxon>
        <taxon>Brevibacteriaceae</taxon>
        <taxon>Spelaeicoccus</taxon>
    </lineage>
</organism>
<accession>A0A7Z0A909</accession>
<sequence length="72" mass="7982">MSKKSSVVLIGAGAWNWVIWPRFWTRIYKDARSFDDDGSPTTFLKVHACLIGTSLALGTVTSVIGLRGLTRR</sequence>
<keyword evidence="1" id="KW-1133">Transmembrane helix</keyword>
<feature type="transmembrane region" description="Helical" evidence="1">
    <location>
        <begin position="7"/>
        <end position="24"/>
    </location>
</feature>
<protein>
    <submittedName>
        <fullName evidence="2">Uncharacterized protein</fullName>
    </submittedName>
</protein>
<evidence type="ECO:0000313" key="3">
    <source>
        <dbReference type="Proteomes" id="UP000539111"/>
    </source>
</evidence>